<reference evidence="3" key="1">
    <citation type="journal article" date="2017" name="Genome Biol.">
        <title>Comparative genomics reveals high biological diversity and specific adaptations in the industrially and medically important fungal genus Aspergillus.</title>
        <authorList>
            <person name="de Vries R.P."/>
            <person name="Riley R."/>
            <person name="Wiebenga A."/>
            <person name="Aguilar-Osorio G."/>
            <person name="Amillis S."/>
            <person name="Uchima C.A."/>
            <person name="Anderluh G."/>
            <person name="Asadollahi M."/>
            <person name="Askin M."/>
            <person name="Barry K."/>
            <person name="Battaglia E."/>
            <person name="Bayram O."/>
            <person name="Benocci T."/>
            <person name="Braus-Stromeyer S.A."/>
            <person name="Caldana C."/>
            <person name="Canovas D."/>
            <person name="Cerqueira G.C."/>
            <person name="Chen F."/>
            <person name="Chen W."/>
            <person name="Choi C."/>
            <person name="Clum A."/>
            <person name="Dos Santos R.A."/>
            <person name="Damasio A.R."/>
            <person name="Diallinas G."/>
            <person name="Emri T."/>
            <person name="Fekete E."/>
            <person name="Flipphi M."/>
            <person name="Freyberg S."/>
            <person name="Gallo A."/>
            <person name="Gournas C."/>
            <person name="Habgood R."/>
            <person name="Hainaut M."/>
            <person name="Harispe M.L."/>
            <person name="Henrissat B."/>
            <person name="Hilden K.S."/>
            <person name="Hope R."/>
            <person name="Hossain A."/>
            <person name="Karabika E."/>
            <person name="Karaffa L."/>
            <person name="Karanyi Z."/>
            <person name="Krasevec N."/>
            <person name="Kuo A."/>
            <person name="Kusch H."/>
            <person name="LaButti K."/>
            <person name="Lagendijk E.L."/>
            <person name="Lapidus A."/>
            <person name="Levasseur A."/>
            <person name="Lindquist E."/>
            <person name="Lipzen A."/>
            <person name="Logrieco A.F."/>
            <person name="MacCabe A."/>
            <person name="Maekelae M.R."/>
            <person name="Malavazi I."/>
            <person name="Melin P."/>
            <person name="Meyer V."/>
            <person name="Mielnichuk N."/>
            <person name="Miskei M."/>
            <person name="Molnar A.P."/>
            <person name="Mule G."/>
            <person name="Ngan C.Y."/>
            <person name="Orejas M."/>
            <person name="Orosz E."/>
            <person name="Ouedraogo J.P."/>
            <person name="Overkamp K.M."/>
            <person name="Park H.-S."/>
            <person name="Perrone G."/>
            <person name="Piumi F."/>
            <person name="Punt P.J."/>
            <person name="Ram A.F."/>
            <person name="Ramon A."/>
            <person name="Rauscher S."/>
            <person name="Record E."/>
            <person name="Riano-Pachon D.M."/>
            <person name="Robert V."/>
            <person name="Roehrig J."/>
            <person name="Ruller R."/>
            <person name="Salamov A."/>
            <person name="Salih N.S."/>
            <person name="Samson R.A."/>
            <person name="Sandor E."/>
            <person name="Sanguinetti M."/>
            <person name="Schuetze T."/>
            <person name="Sepcic K."/>
            <person name="Shelest E."/>
            <person name="Sherlock G."/>
            <person name="Sophianopoulou V."/>
            <person name="Squina F.M."/>
            <person name="Sun H."/>
            <person name="Susca A."/>
            <person name="Todd R.B."/>
            <person name="Tsang A."/>
            <person name="Unkles S.E."/>
            <person name="van de Wiele N."/>
            <person name="van Rossen-Uffink D."/>
            <person name="Oliveira J.V."/>
            <person name="Vesth T.C."/>
            <person name="Visser J."/>
            <person name="Yu J.-H."/>
            <person name="Zhou M."/>
            <person name="Andersen M.R."/>
            <person name="Archer D.B."/>
            <person name="Baker S.E."/>
            <person name="Benoit I."/>
            <person name="Brakhage A.A."/>
            <person name="Braus G.H."/>
            <person name="Fischer R."/>
            <person name="Frisvad J.C."/>
            <person name="Goldman G.H."/>
            <person name="Houbraken J."/>
            <person name="Oakley B."/>
            <person name="Pocsi I."/>
            <person name="Scazzocchio C."/>
            <person name="Seiboth B."/>
            <person name="vanKuyk P.A."/>
            <person name="Wortman J."/>
            <person name="Dyer P.S."/>
            <person name="Grigoriev I.V."/>
        </authorList>
    </citation>
    <scope>NUCLEOTIDE SEQUENCE [LARGE SCALE GENOMIC DNA]</scope>
    <source>
        <strain evidence="3">CBS 583.65</strain>
    </source>
</reference>
<accession>A0A1L9PAX6</accession>
<dbReference type="Proteomes" id="UP000184073">
    <property type="component" value="Unassembled WGS sequence"/>
</dbReference>
<protein>
    <submittedName>
        <fullName evidence="2">Uncharacterized protein</fullName>
    </submittedName>
</protein>
<dbReference type="RefSeq" id="XP_040664450.1">
    <property type="nucleotide sequence ID" value="XM_040813901.1"/>
</dbReference>
<sequence length="139" mass="16059">MLMTEQSLDLGWTYITSRVAVILHYFSFPFSPYASIGMRLELFFSRSFLLCVKFPHLFVSCMPIARLVFVFFLPVALLRGSTMSEYLMRGRHCSLRLIKCQMTHPIIYGLPIQSAIEVTYESSQVFKWIGMTISGHVIF</sequence>
<keyword evidence="3" id="KW-1185">Reference proteome</keyword>
<evidence type="ECO:0000313" key="2">
    <source>
        <dbReference type="EMBL" id="OJI98687.1"/>
    </source>
</evidence>
<name>A0A1L9PAX6_ASPVE</name>
<gene>
    <name evidence="2" type="ORF">ASPVEDRAFT_479451</name>
</gene>
<keyword evidence="1" id="KW-0472">Membrane</keyword>
<proteinExistence type="predicted"/>
<evidence type="ECO:0000256" key="1">
    <source>
        <dbReference type="SAM" id="Phobius"/>
    </source>
</evidence>
<feature type="transmembrane region" description="Helical" evidence="1">
    <location>
        <begin position="12"/>
        <end position="34"/>
    </location>
</feature>
<dbReference type="GeneID" id="63729412"/>
<dbReference type="VEuPathDB" id="FungiDB:ASPVEDRAFT_479451"/>
<dbReference type="AlphaFoldDB" id="A0A1L9PAX6"/>
<evidence type="ECO:0000313" key="3">
    <source>
        <dbReference type="Proteomes" id="UP000184073"/>
    </source>
</evidence>
<organism evidence="2 3">
    <name type="scientific">Aspergillus versicolor CBS 583.65</name>
    <dbReference type="NCBI Taxonomy" id="1036611"/>
    <lineage>
        <taxon>Eukaryota</taxon>
        <taxon>Fungi</taxon>
        <taxon>Dikarya</taxon>
        <taxon>Ascomycota</taxon>
        <taxon>Pezizomycotina</taxon>
        <taxon>Eurotiomycetes</taxon>
        <taxon>Eurotiomycetidae</taxon>
        <taxon>Eurotiales</taxon>
        <taxon>Aspergillaceae</taxon>
        <taxon>Aspergillus</taxon>
        <taxon>Aspergillus subgen. Nidulantes</taxon>
    </lineage>
</organism>
<feature type="transmembrane region" description="Helical" evidence="1">
    <location>
        <begin position="54"/>
        <end position="78"/>
    </location>
</feature>
<keyword evidence="1" id="KW-1133">Transmembrane helix</keyword>
<dbReference type="EMBL" id="KV878126">
    <property type="protein sequence ID" value="OJI98687.1"/>
    <property type="molecule type" value="Genomic_DNA"/>
</dbReference>
<keyword evidence="1" id="KW-0812">Transmembrane</keyword>